<dbReference type="RefSeq" id="XP_024735763.1">
    <property type="nucleotide sequence ID" value="XM_024886920.1"/>
</dbReference>
<dbReference type="InParanoid" id="A0A2J6T760"/>
<reference evidence="2 3" key="1">
    <citation type="submission" date="2016-04" db="EMBL/GenBank/DDBJ databases">
        <title>A degradative enzymes factory behind the ericoid mycorrhizal symbiosis.</title>
        <authorList>
            <consortium name="DOE Joint Genome Institute"/>
            <person name="Martino E."/>
            <person name="Morin E."/>
            <person name="Grelet G."/>
            <person name="Kuo A."/>
            <person name="Kohler A."/>
            <person name="Daghino S."/>
            <person name="Barry K."/>
            <person name="Choi C."/>
            <person name="Cichocki N."/>
            <person name="Clum A."/>
            <person name="Copeland A."/>
            <person name="Hainaut M."/>
            <person name="Haridas S."/>
            <person name="Labutti K."/>
            <person name="Lindquist E."/>
            <person name="Lipzen A."/>
            <person name="Khouja H.-R."/>
            <person name="Murat C."/>
            <person name="Ohm R."/>
            <person name="Olson A."/>
            <person name="Spatafora J."/>
            <person name="Veneault-Fourrey C."/>
            <person name="Henrissat B."/>
            <person name="Grigoriev I."/>
            <person name="Martin F."/>
            <person name="Perotto S."/>
        </authorList>
    </citation>
    <scope>NUCLEOTIDE SEQUENCE [LARGE SCALE GENOMIC DNA]</scope>
    <source>
        <strain evidence="2 3">E</strain>
    </source>
</reference>
<name>A0A2J6T760_9HELO</name>
<dbReference type="AlphaFoldDB" id="A0A2J6T760"/>
<accession>A0A2J6T760</accession>
<evidence type="ECO:0000313" key="3">
    <source>
        <dbReference type="Proteomes" id="UP000235371"/>
    </source>
</evidence>
<keyword evidence="3" id="KW-1185">Reference proteome</keyword>
<protein>
    <submittedName>
        <fullName evidence="2">Uncharacterized protein</fullName>
    </submittedName>
</protein>
<proteinExistence type="predicted"/>
<dbReference type="GeneID" id="36594997"/>
<feature type="compositionally biased region" description="Basic and acidic residues" evidence="1">
    <location>
        <begin position="124"/>
        <end position="136"/>
    </location>
</feature>
<dbReference type="OrthoDB" id="10577693at2759"/>
<dbReference type="Proteomes" id="UP000235371">
    <property type="component" value="Unassembled WGS sequence"/>
</dbReference>
<feature type="region of interest" description="Disordered" evidence="1">
    <location>
        <begin position="86"/>
        <end position="136"/>
    </location>
</feature>
<sequence>MVDSSVRIAKVTEGQLRRIRTGYDRMPILIFKNQPQGFSASVRLLDEEIEQLEFLLQKRQFRGKMKNPDMGRRQQGQKRMKVILETGRNGISVGSKESREKLNQAGQNGGDPAKRGRPARAKKSKEQKTIEETRFA</sequence>
<organism evidence="2 3">
    <name type="scientific">Hyaloscypha bicolor E</name>
    <dbReference type="NCBI Taxonomy" id="1095630"/>
    <lineage>
        <taxon>Eukaryota</taxon>
        <taxon>Fungi</taxon>
        <taxon>Dikarya</taxon>
        <taxon>Ascomycota</taxon>
        <taxon>Pezizomycotina</taxon>
        <taxon>Leotiomycetes</taxon>
        <taxon>Helotiales</taxon>
        <taxon>Hyaloscyphaceae</taxon>
        <taxon>Hyaloscypha</taxon>
        <taxon>Hyaloscypha bicolor</taxon>
    </lineage>
</organism>
<evidence type="ECO:0000256" key="1">
    <source>
        <dbReference type="SAM" id="MobiDB-lite"/>
    </source>
</evidence>
<dbReference type="EMBL" id="KZ613817">
    <property type="protein sequence ID" value="PMD58859.1"/>
    <property type="molecule type" value="Genomic_DNA"/>
</dbReference>
<evidence type="ECO:0000313" key="2">
    <source>
        <dbReference type="EMBL" id="PMD58859.1"/>
    </source>
</evidence>
<gene>
    <name evidence="2" type="ORF">K444DRAFT_664075</name>
</gene>